<dbReference type="GO" id="GO:0005886">
    <property type="term" value="C:plasma membrane"/>
    <property type="evidence" value="ECO:0000318"/>
    <property type="project" value="GO_Central"/>
</dbReference>
<dbReference type="InterPro" id="IPR001828">
    <property type="entry name" value="ANF_lig-bd_rcpt"/>
</dbReference>
<evidence type="ECO:0000256" key="11">
    <source>
        <dbReference type="ARBA" id="ARBA00023224"/>
    </source>
</evidence>
<dbReference type="Gene3D" id="2.10.50.30">
    <property type="entry name" value="GPCR, family 3, nine cysteines domain"/>
    <property type="match status" value="1"/>
</dbReference>
<comment type="subcellular location">
    <subcellularLocation>
        <location evidence="1">Cell membrane</location>
        <topology evidence="1">Multi-pass membrane protein</topology>
    </subcellularLocation>
</comment>
<evidence type="ECO:0000256" key="10">
    <source>
        <dbReference type="ARBA" id="ARBA00023180"/>
    </source>
</evidence>
<dbReference type="Pfam" id="PF00003">
    <property type="entry name" value="7tm_3"/>
    <property type="match status" value="1"/>
</dbReference>
<keyword evidence="11" id="KW-0807">Transducer</keyword>
<evidence type="ECO:0000313" key="15">
    <source>
        <dbReference type="Proteomes" id="UP000001646"/>
    </source>
</evidence>
<dbReference type="Pfam" id="PF01094">
    <property type="entry name" value="ANF_receptor"/>
    <property type="match status" value="1"/>
</dbReference>
<dbReference type="AlphaFoldDB" id="R4GBM4"/>
<evidence type="ECO:0000256" key="5">
    <source>
        <dbReference type="ARBA" id="ARBA00022729"/>
    </source>
</evidence>
<dbReference type="PROSITE" id="PS50259">
    <property type="entry name" value="G_PROTEIN_RECEP_F3_4"/>
    <property type="match status" value="1"/>
</dbReference>
<reference evidence="14" key="3">
    <citation type="submission" date="2025-09" db="UniProtKB">
        <authorList>
            <consortium name="Ensembl"/>
        </authorList>
    </citation>
    <scope>IDENTIFICATION</scope>
</reference>
<dbReference type="InterPro" id="IPR000337">
    <property type="entry name" value="GPCR_3"/>
</dbReference>
<dbReference type="InterPro" id="IPR000068">
    <property type="entry name" value="GPCR_3_Ca_sens_rcpt-rel"/>
</dbReference>
<evidence type="ECO:0000256" key="8">
    <source>
        <dbReference type="ARBA" id="ARBA00023136"/>
    </source>
</evidence>
<dbReference type="InterPro" id="IPR028082">
    <property type="entry name" value="Peripla_BP_I"/>
</dbReference>
<keyword evidence="8 12" id="KW-0472">Membrane</keyword>
<dbReference type="Bgee" id="ENSACAG00000029458">
    <property type="expression patterns" value="Expressed in ovary and 1 other cell type or tissue"/>
</dbReference>
<dbReference type="eggNOG" id="KOG1056">
    <property type="taxonomic scope" value="Eukaryota"/>
</dbReference>
<evidence type="ECO:0000256" key="2">
    <source>
        <dbReference type="ARBA" id="ARBA00007242"/>
    </source>
</evidence>
<dbReference type="PROSITE" id="PS00981">
    <property type="entry name" value="G_PROTEIN_RECEP_F3_3"/>
    <property type="match status" value="1"/>
</dbReference>
<reference evidence="14" key="2">
    <citation type="submission" date="2025-08" db="UniProtKB">
        <authorList>
            <consortium name="Ensembl"/>
        </authorList>
    </citation>
    <scope>IDENTIFICATION</scope>
</reference>
<dbReference type="GO" id="GO:0004930">
    <property type="term" value="F:G protein-coupled receptor activity"/>
    <property type="evidence" value="ECO:0000318"/>
    <property type="project" value="GO_Central"/>
</dbReference>
<dbReference type="HOGENOM" id="CLU_005389_5_0_1"/>
<reference evidence="14" key="1">
    <citation type="submission" date="2009-12" db="EMBL/GenBank/DDBJ databases">
        <title>The Genome Sequence of Anolis carolinensis (Green Anole Lizard).</title>
        <authorList>
            <consortium name="The Genome Sequencing Platform"/>
            <person name="Di Palma F."/>
            <person name="Alfoldi J."/>
            <person name="Heiman D."/>
            <person name="Young S."/>
            <person name="Grabherr M."/>
            <person name="Johnson J."/>
            <person name="Lander E.S."/>
            <person name="Lindblad-Toh K."/>
        </authorList>
    </citation>
    <scope>NUCLEOTIDE SEQUENCE [LARGE SCALE GENOMIC DNA]</scope>
    <source>
        <strain evidence="14">JBL SC #1</strain>
    </source>
</reference>
<evidence type="ECO:0000256" key="3">
    <source>
        <dbReference type="ARBA" id="ARBA00022475"/>
    </source>
</evidence>
<feature type="transmembrane region" description="Helical" evidence="12">
    <location>
        <begin position="551"/>
        <end position="576"/>
    </location>
</feature>
<dbReference type="PANTHER" id="PTHR24061">
    <property type="entry name" value="CALCIUM-SENSING RECEPTOR-RELATED"/>
    <property type="match status" value="1"/>
</dbReference>
<dbReference type="Gene3D" id="3.40.50.2300">
    <property type="match status" value="2"/>
</dbReference>
<evidence type="ECO:0000259" key="13">
    <source>
        <dbReference type="PROSITE" id="PS50259"/>
    </source>
</evidence>
<keyword evidence="6 12" id="KW-1133">Transmembrane helix</keyword>
<keyword evidence="10" id="KW-0325">Glycoprotein</keyword>
<evidence type="ECO:0000256" key="9">
    <source>
        <dbReference type="ARBA" id="ARBA00023170"/>
    </source>
</evidence>
<accession>R4GBM4</accession>
<dbReference type="InterPro" id="IPR004073">
    <property type="entry name" value="GPCR_3_vmron_rcpt_2"/>
</dbReference>
<dbReference type="Pfam" id="PF07562">
    <property type="entry name" value="NCD3G"/>
    <property type="match status" value="1"/>
</dbReference>
<keyword evidence="9" id="KW-0675">Receptor</keyword>
<dbReference type="Ensembl" id="ENSACAT00000030126.2">
    <property type="protein sequence ID" value="ENSACAP00000022708.1"/>
    <property type="gene ID" value="ENSACAG00000029458.2"/>
</dbReference>
<evidence type="ECO:0000256" key="6">
    <source>
        <dbReference type="ARBA" id="ARBA00022989"/>
    </source>
</evidence>
<gene>
    <name evidence="14" type="primary">LOC100560982</name>
</gene>
<feature type="transmembrane region" description="Helical" evidence="12">
    <location>
        <begin position="662"/>
        <end position="684"/>
    </location>
</feature>
<keyword evidence="15" id="KW-1185">Reference proteome</keyword>
<dbReference type="InterPro" id="IPR017979">
    <property type="entry name" value="GPCR_3_CS"/>
</dbReference>
<evidence type="ECO:0000256" key="1">
    <source>
        <dbReference type="ARBA" id="ARBA00004651"/>
    </source>
</evidence>
<dbReference type="PRINTS" id="PR00248">
    <property type="entry name" value="GPCRMGR"/>
</dbReference>
<name>R4GBM4_ANOCA</name>
<keyword evidence="4 12" id="KW-0812">Transmembrane</keyword>
<feature type="transmembrane region" description="Helical" evidence="12">
    <location>
        <begin position="777"/>
        <end position="800"/>
    </location>
</feature>
<dbReference type="InterPro" id="IPR017978">
    <property type="entry name" value="GPCR_3_C"/>
</dbReference>
<feature type="transmembrane region" description="Helical" evidence="12">
    <location>
        <begin position="745"/>
        <end position="765"/>
    </location>
</feature>
<organism evidence="14 15">
    <name type="scientific">Anolis carolinensis</name>
    <name type="common">Green anole</name>
    <name type="synonym">American chameleon</name>
    <dbReference type="NCBI Taxonomy" id="28377"/>
    <lineage>
        <taxon>Eukaryota</taxon>
        <taxon>Metazoa</taxon>
        <taxon>Chordata</taxon>
        <taxon>Craniata</taxon>
        <taxon>Vertebrata</taxon>
        <taxon>Euteleostomi</taxon>
        <taxon>Lepidosauria</taxon>
        <taxon>Squamata</taxon>
        <taxon>Bifurcata</taxon>
        <taxon>Unidentata</taxon>
        <taxon>Episquamata</taxon>
        <taxon>Toxicofera</taxon>
        <taxon>Iguania</taxon>
        <taxon>Dactyloidae</taxon>
        <taxon>Anolis</taxon>
    </lineage>
</organism>
<dbReference type="SUPFAM" id="SSF53822">
    <property type="entry name" value="Periplasmic binding protein-like I"/>
    <property type="match status" value="1"/>
</dbReference>
<dbReference type="InterPro" id="IPR011500">
    <property type="entry name" value="GPCR_3_9-Cys_dom"/>
</dbReference>
<dbReference type="GeneTree" id="ENSGT00950000182788"/>
<keyword evidence="3" id="KW-1003">Cell membrane</keyword>
<protein>
    <recommendedName>
        <fullName evidence="13">G-protein coupled receptors family 3 profile domain-containing protein</fullName>
    </recommendedName>
</protein>
<evidence type="ECO:0000256" key="4">
    <source>
        <dbReference type="ARBA" id="ARBA00022692"/>
    </source>
</evidence>
<feature type="transmembrane region" description="Helical" evidence="12">
    <location>
        <begin position="621"/>
        <end position="646"/>
    </location>
</feature>
<sequence>MCLCGQARPTLKRPSPFTHLYQHIAALAFSVKETNENQQLLPNLTLGFHIYNNHFTEIGTYLAAMDLLSRRRKFAVNYKCETENLPAAVISGSITDYCLHLATILCIYKMPQLIFGSSPVVNNEVQGLFFHRMFPKISDHYEGIVQLLLHFNWIWIGVISLYDDTGEGFVQNVLPMFTQKGICFHFVARLPKIDFTNTYNRFIKECHEMITVVIESTANVIVVHGESHTIIVIRMMIYVEELEDTPLQISTKVWVMTAQMEFAMFPFATDWEIDFLHGAISFEVHSKALSGFRHFLQTRNPLSAKKDKFLWTFWEEVFNCDMPRPSLDKDNMFCTGKEKLETLPVSVFEMSMTSHSYSIYNAVYAIAHALQAMYSSKLKRRTMPNGAGKQPWNIHPWQLHQFLRRVAFNNSAGEEVSFNQNGELLSGFDIINWVTFPNQSFVKIKVGTMEPQAPVDKRFFIQDDVIVWPRIFKQALPLSRCNNKCQLGFHKRKKEGEQFCCYDCIPCPEGKVSNHTDADECFECPGYRYPNNDKDGCLPKEIMFLSFEEPLGIVLAVFALKFSLITVFILGIFIKYRDTPIVKANNKNLTYILLTSLLLSFLCALLFIGQPGKVACLLQQTAFGVIFSVALSSILAKTITVILAFVATKPGSRIRQWMGKRLAYSIVLSCSLTQAAVSIAWLAISPPFPDLDMYSVSQKIVLKCNEDSGTMLYSLLGFLGFLALVSLTLAFLARKLPDSFNEAKFITFSMLVFCSVWLCFIPTYLSTRAKSMVAVEIFSILASSFGLLICIFSPKCYVILLKPELNSKEQLIKRI</sequence>
<keyword evidence="7" id="KW-0297">G-protein coupled receptor</keyword>
<comment type="similarity">
    <text evidence="2">Belongs to the G-protein coupled receptor 3 family.</text>
</comment>
<evidence type="ECO:0000256" key="12">
    <source>
        <dbReference type="SAM" id="Phobius"/>
    </source>
</evidence>
<feature type="domain" description="G-protein coupled receptors family 3 profile" evidence="13">
    <location>
        <begin position="551"/>
        <end position="810"/>
    </location>
</feature>
<dbReference type="InterPro" id="IPR038550">
    <property type="entry name" value="GPCR_3_9-Cys_sf"/>
</dbReference>
<feature type="transmembrane region" description="Helical" evidence="12">
    <location>
        <begin position="588"/>
        <end position="609"/>
    </location>
</feature>
<dbReference type="PRINTS" id="PR01535">
    <property type="entry name" value="VOMERONASL2R"/>
</dbReference>
<dbReference type="PANTHER" id="PTHR24061:SF599">
    <property type="entry name" value="G-PROTEIN COUPLED RECEPTORS FAMILY 3 PROFILE DOMAIN-CONTAINING PROTEIN"/>
    <property type="match status" value="1"/>
</dbReference>
<keyword evidence="5" id="KW-0732">Signal</keyword>
<evidence type="ECO:0000313" key="14">
    <source>
        <dbReference type="Ensembl" id="ENSACAP00000022708.1"/>
    </source>
</evidence>
<feature type="transmembrane region" description="Helical" evidence="12">
    <location>
        <begin position="711"/>
        <end position="733"/>
    </location>
</feature>
<proteinExistence type="inferred from homology"/>
<evidence type="ECO:0000256" key="7">
    <source>
        <dbReference type="ARBA" id="ARBA00023040"/>
    </source>
</evidence>
<dbReference type="FunFam" id="2.10.50.30:FF:000002">
    <property type="entry name" value="Vomeronasal 2 receptor, h1"/>
    <property type="match status" value="1"/>
</dbReference>
<dbReference type="Proteomes" id="UP000001646">
    <property type="component" value="Unplaced"/>
</dbReference>
<dbReference type="FunFam" id="3.40.50.2300:FF:000024">
    <property type="entry name" value="Vomeronasal 2, receptor 73"/>
    <property type="match status" value="1"/>
</dbReference>
<dbReference type="InParanoid" id="R4GBM4"/>